<evidence type="ECO:0000313" key="1">
    <source>
        <dbReference type="EMBL" id="KAA0024431.1"/>
    </source>
</evidence>
<protein>
    <recommendedName>
        <fullName evidence="3">Polyketide cyclase</fullName>
    </recommendedName>
</protein>
<proteinExistence type="predicted"/>
<evidence type="ECO:0000313" key="2">
    <source>
        <dbReference type="Proteomes" id="UP000322244"/>
    </source>
</evidence>
<reference evidence="1 2" key="1">
    <citation type="submission" date="2019-07" db="EMBL/GenBank/DDBJ databases">
        <title>Rhodococcus cavernicolus sp. nov., isolated from a cave.</title>
        <authorList>
            <person name="Lee S.D."/>
        </authorList>
    </citation>
    <scope>NUCLEOTIDE SEQUENCE [LARGE SCALE GENOMIC DNA]</scope>
    <source>
        <strain evidence="1 2">C1-24</strain>
    </source>
</reference>
<sequence length="156" mass="17073">MTDKFVQVTADVAPSAASIFAVLANPAKHVEMDGSGMLVLARAPEVITAVGQIFAMSMKDEQGRSYEVDNHVAAFDADRHIAWLPGAAGAEPLGIRWDWVLEPTETDTRVTQRCDWSQVTNERYLATFTLPRVSAEKMRASIEKVADLASRVGEQP</sequence>
<organism evidence="1 2">
    <name type="scientific">Antrihabitans cavernicola</name>
    <dbReference type="NCBI Taxonomy" id="2495913"/>
    <lineage>
        <taxon>Bacteria</taxon>
        <taxon>Bacillati</taxon>
        <taxon>Actinomycetota</taxon>
        <taxon>Actinomycetes</taxon>
        <taxon>Mycobacteriales</taxon>
        <taxon>Nocardiaceae</taxon>
        <taxon>Antrihabitans</taxon>
    </lineage>
</organism>
<evidence type="ECO:0008006" key="3">
    <source>
        <dbReference type="Google" id="ProtNLM"/>
    </source>
</evidence>
<dbReference type="Proteomes" id="UP000322244">
    <property type="component" value="Unassembled WGS sequence"/>
</dbReference>
<name>A0A5A7SJR4_9NOCA</name>
<gene>
    <name evidence="1" type="ORF">FOY51_00210</name>
</gene>
<comment type="caution">
    <text evidence="1">The sequence shown here is derived from an EMBL/GenBank/DDBJ whole genome shotgun (WGS) entry which is preliminary data.</text>
</comment>
<accession>A0A5A7SJR4</accession>
<dbReference type="OrthoDB" id="6624781at2"/>
<keyword evidence="2" id="KW-1185">Reference proteome</keyword>
<dbReference type="EMBL" id="VLNY01000001">
    <property type="protein sequence ID" value="KAA0024431.1"/>
    <property type="molecule type" value="Genomic_DNA"/>
</dbReference>
<dbReference type="RefSeq" id="WP_149428207.1">
    <property type="nucleotide sequence ID" value="NZ_VLNY01000001.1"/>
</dbReference>
<dbReference type="SUPFAM" id="SSF55961">
    <property type="entry name" value="Bet v1-like"/>
    <property type="match status" value="1"/>
</dbReference>
<dbReference type="Gene3D" id="3.30.530.20">
    <property type="match status" value="1"/>
</dbReference>
<dbReference type="InterPro" id="IPR023393">
    <property type="entry name" value="START-like_dom_sf"/>
</dbReference>
<dbReference type="AlphaFoldDB" id="A0A5A7SJR4"/>